<reference evidence="3" key="1">
    <citation type="submission" date="2016-10" db="EMBL/GenBank/DDBJ databases">
        <authorList>
            <person name="Varghese N."/>
            <person name="Submissions S."/>
        </authorList>
    </citation>
    <scope>NUCLEOTIDE SEQUENCE [LARGE SCALE GENOMIC DNA]</scope>
    <source>
        <strain evidence="3">DSM 17038</strain>
    </source>
</reference>
<evidence type="ECO:0008006" key="4">
    <source>
        <dbReference type="Google" id="ProtNLM"/>
    </source>
</evidence>
<organism evidence="2 3">
    <name type="scientific">Desulfotruncus arcticus DSM 17038</name>
    <dbReference type="NCBI Taxonomy" id="1121424"/>
    <lineage>
        <taxon>Bacteria</taxon>
        <taxon>Bacillati</taxon>
        <taxon>Bacillota</taxon>
        <taxon>Clostridia</taxon>
        <taxon>Eubacteriales</taxon>
        <taxon>Desulfallaceae</taxon>
        <taxon>Desulfotruncus</taxon>
    </lineage>
</organism>
<dbReference type="EMBL" id="FOOX01000002">
    <property type="protein sequence ID" value="SFG11156.1"/>
    <property type="molecule type" value="Genomic_DNA"/>
</dbReference>
<evidence type="ECO:0000256" key="1">
    <source>
        <dbReference type="SAM" id="Phobius"/>
    </source>
</evidence>
<feature type="transmembrane region" description="Helical" evidence="1">
    <location>
        <begin position="60"/>
        <end position="78"/>
    </location>
</feature>
<feature type="transmembrane region" description="Helical" evidence="1">
    <location>
        <begin position="137"/>
        <end position="158"/>
    </location>
</feature>
<sequence>MKPIGSTGRAWLKGFHIFFACTWIGTAISMQLLTFVRSHISTGDELWAVNAAIKLLDDYIIIPSAFGVLITGILFSWLTNWGFFKFNWIIVKYLINIEAILFGTFFLGPWVNGMEAISKVERLSALQNITYLHNAKMVVYFGPLQALILIAAVFITVLKPWGKRGKAEKKPHN</sequence>
<protein>
    <recommendedName>
        <fullName evidence="4">DUF2269 domain-containing protein</fullName>
    </recommendedName>
</protein>
<dbReference type="AlphaFoldDB" id="A0A1I2PBW5"/>
<accession>A0A1I2PBW5</accession>
<keyword evidence="1" id="KW-0472">Membrane</keyword>
<keyword evidence="3" id="KW-1185">Reference proteome</keyword>
<feature type="transmembrane region" description="Helical" evidence="1">
    <location>
        <begin position="90"/>
        <end position="111"/>
    </location>
</feature>
<dbReference type="Proteomes" id="UP000199337">
    <property type="component" value="Unassembled WGS sequence"/>
</dbReference>
<dbReference type="STRING" id="341036.SAMN05660649_00716"/>
<gene>
    <name evidence="2" type="ORF">SAMN05660649_00716</name>
</gene>
<feature type="transmembrane region" description="Helical" evidence="1">
    <location>
        <begin position="12"/>
        <end position="40"/>
    </location>
</feature>
<evidence type="ECO:0000313" key="3">
    <source>
        <dbReference type="Proteomes" id="UP000199337"/>
    </source>
</evidence>
<name>A0A1I2PBW5_9FIRM</name>
<evidence type="ECO:0000313" key="2">
    <source>
        <dbReference type="EMBL" id="SFG11156.1"/>
    </source>
</evidence>
<keyword evidence="1" id="KW-1133">Transmembrane helix</keyword>
<keyword evidence="1" id="KW-0812">Transmembrane</keyword>
<dbReference type="OrthoDB" id="156858at2"/>
<proteinExistence type="predicted"/>